<name>A0A812P1I8_9DINO</name>
<evidence type="ECO:0000256" key="3">
    <source>
        <dbReference type="ARBA" id="ARBA00022833"/>
    </source>
</evidence>
<dbReference type="PROSITE" id="PS50089">
    <property type="entry name" value="ZF_RING_2"/>
    <property type="match status" value="1"/>
</dbReference>
<organism evidence="7 8">
    <name type="scientific">Symbiodinium natans</name>
    <dbReference type="NCBI Taxonomy" id="878477"/>
    <lineage>
        <taxon>Eukaryota</taxon>
        <taxon>Sar</taxon>
        <taxon>Alveolata</taxon>
        <taxon>Dinophyceae</taxon>
        <taxon>Suessiales</taxon>
        <taxon>Symbiodiniaceae</taxon>
        <taxon>Symbiodinium</taxon>
    </lineage>
</organism>
<dbReference type="PANTHER" id="PTHR45969">
    <property type="entry name" value="RING ZINC FINGER PROTEIN-RELATED"/>
    <property type="match status" value="1"/>
</dbReference>
<dbReference type="PANTHER" id="PTHR45969:SF69">
    <property type="entry name" value="FINGER DOMAIN PROTEIN, PUTATIVE (AFU_ORTHOLOGUE AFUA_3G12190)-RELATED"/>
    <property type="match status" value="1"/>
</dbReference>
<dbReference type="InterPro" id="IPR000477">
    <property type="entry name" value="RT_dom"/>
</dbReference>
<evidence type="ECO:0000256" key="5">
    <source>
        <dbReference type="SAM" id="MobiDB-lite"/>
    </source>
</evidence>
<evidence type="ECO:0000256" key="4">
    <source>
        <dbReference type="PROSITE-ProRule" id="PRU00175"/>
    </source>
</evidence>
<dbReference type="InterPro" id="IPR013083">
    <property type="entry name" value="Znf_RING/FYVE/PHD"/>
</dbReference>
<keyword evidence="2 4" id="KW-0863">Zinc-finger</keyword>
<dbReference type="OrthoDB" id="415690at2759"/>
<evidence type="ECO:0000259" key="6">
    <source>
        <dbReference type="PROSITE" id="PS50089"/>
    </source>
</evidence>
<protein>
    <recommendedName>
        <fullName evidence="6">RING-type domain-containing protein</fullName>
    </recommendedName>
</protein>
<dbReference type="SUPFAM" id="SSF57850">
    <property type="entry name" value="RING/U-box"/>
    <property type="match status" value="1"/>
</dbReference>
<accession>A0A812P1I8</accession>
<dbReference type="CDD" id="cd16448">
    <property type="entry name" value="RING-H2"/>
    <property type="match status" value="1"/>
</dbReference>
<reference evidence="7" key="1">
    <citation type="submission" date="2021-02" db="EMBL/GenBank/DDBJ databases">
        <authorList>
            <person name="Dougan E. K."/>
            <person name="Rhodes N."/>
            <person name="Thang M."/>
            <person name="Chan C."/>
        </authorList>
    </citation>
    <scope>NUCLEOTIDE SEQUENCE</scope>
</reference>
<comment type="caution">
    <text evidence="7">The sequence shown here is derived from an EMBL/GenBank/DDBJ whole genome shotgun (WGS) entry which is preliminary data.</text>
</comment>
<evidence type="ECO:0000313" key="7">
    <source>
        <dbReference type="EMBL" id="CAE7332222.1"/>
    </source>
</evidence>
<sequence length="2531" mass="275387">MRCEPADLPPSLRDFNCDLRFRNSSQASTGWTCAELLGSMGGRLACWITSPLTSCMRELIAAAPSHAFINIYLAAIFRTPAFVNALIGSSAHHSKRSTMAKVKAALAWYGGHPAALVDSSTRAGRVLRGRLRPLPLAQAKALLVAYFRDTPSKVLLKDGQAWRPKREITKDISALPRFGPFATSVFWPYYLIAVQYPSYLDGTFAATGPGCRTGANWLSGAPPDFCKGSQGAAVANYFAWQLESLGAYFSRSDFLKKSPLDPAVLATVKEELRLHLSTLEGRRSTALPFWPTLRSAILRIVPFALGFSLQSVALTAFYRHPQIRTPCRFPRPPLQTRRVARAAAHALRKPALRSALLVTLWVLLMLTSRCPLSPLVPALNACHALVAAFWCLIHALRQAVLRTLQLIAPPRRVPSAVQRLSNATQPMPTRVTVLVAGARYVLTRRRQVAPKAVCLGHLPVGLARDSLPQVATHVETSSLPEHEQPPLPESAPPPFPAAAPAMTLAPSVQFPPGFYIIGLPTRPSLSQLDIIFGSVSALSPALASLIPKFQLAPVQRKGTYHRTAPFFLTHPAFADAGVIRRIMTQLKESGEVDSKGRARVSTPAGVLKVSIATCSVRPTRAAVTTIPASERASLQVDVSPNSPPTLPQCLSRIQAVAYFGTAQEPPRVCICCHQSLAEGEALLRLHCFHVVHIDCMERWVATPHARGRCPECNSQVMPLPESDASDCSSVDESDPHVLPSRQTARIGQAVTLPNFSGRPIGDDVSWKGSSAVRVVAIQCGSSGMDRYQWGLRFGESLAHLGADIGILSETGLRSEAHHTFAVKGLLSRGYQAISHGRPPGDPCADGSGVLLAVRSGYLDTGPTSQKTTPGAPSLPLYLPLPAFHCVWWPSTLDSIWWLPSPNHELQVLNAAILWNWDRRADHDPVIADLNLQLPMVALSDIAQALHVAQQMWESLPQPPCEGLDGILGHAPANCINALDELIAFALSQYASTSSLHLRDMRKEQLLLLREGQVSAWAKKLRPAQPPSAKYAPDWITSPNGCRRRPSSASDVRLGAQQEWCRLLHEPATPWQHQIVLRFRTAHPAQRGALNTDFLSKSVSDAQLATISTAFLQPGPWRLCHATPRISCSSIRVGPWLLTRDTQTLTGLLLSLVPERSALLSRFRGSRPGPSGWKVCFISAFPVAVQQLYLIRSFGTVPPSLLNAEQVHLPKPSGGWRPLSMLEESLKAIEAPVAGRLSAGRSPWFSDEPHSHLNRAYSKGVAAAAEVLYLDCLVCEDSLRSGLPLLRIPADYEKFFNVLQRTEVDAVQQGRGTPDAVRRLHHALFSGMQVALSTRSGLTLPVSVERGVPQGAVSSPEASRSAQDPLLRLRAADGAAYVTSSGRRVAVVGYADDIEHYGRGLSDLPTILHSLESGSQVSGVGFAWSKFSAFASDWDAAMPHMDPSAGVSESGATVRSWDIWQGSMRTFSLPRSTAADPDKLLGKRGTPLDRHTLAREDLLAKLSSVRARLSCKCCAWDEIAAMIQWILGGVLGYGALLGIPPTGVPLVSELMVAAVAADLLVLLNGTSQAASLARDQLKQALLSEPDEIAQHHGLLVDALHFLSGYGLHLTLSTDRFVSRMLDYLVTAPGHPLQGIFQSAKFDAAARASRCSLVSVCVRSAYRRAVGSGVAEAQWGLPAMWRQFLPEHAPISPVACAEAAAKALAQSALDWQSECCIFHVPSHPSPPEDWSDHAWVDPWHLDCDSRSSLLLSPLTQAPIHADAALYGDGGFSNSAGATFSCQSRDFGRPGEYWLSSSFVSRQLNGRLPSRYGWEHSSIHTAELHALVCSLRFRRAGQWHLLVFDRSSLFQVLRTAMIGSLQRILSSACIPHVGHLKRSLLYLGKAWRADCAPHPFPVLVQGNEAQDQGCSSARSMPLPADVKYPSGDLFAWFSVDGRMVTSPIRVHVRESLRKESLQSWASRPVQGFLPRRAAEIFQPSLDPALYTRCVFTSRWMRWSLPSDTFPLDLSAMAYRCQRAIGGSWTEQLHSHADAATLAGQWSQQEQWPSPRTCPLCREGPGTPRHVVMACPAMAPLVDILRDDVEAELQAIQPLPALQAAAHTWRQRLHSTAPTSLPPPCSDGAAVRWPVLSAWRWLVPLPGWEANLSTDVAGSSRVATNRERGSDLAYRGVIPRFLGVSLCNLSPHEADSLRQAELELYATLRQPGALQHELQLLSKSRTAILPAVRLTQCLLLGLRKLRQAYQARTTTWLALCRAALPAADGDMPGEGQVVDRPPLRNSSSSLTAWLQSDAGQRLIRELRWALLRPEAAAARLRSMHPCGRLSDSTIISLLLQHGGAIISETLPSWAPELPSWSEASSALAVPCTCVPVLPAPLACCWTCGGVRLPELPFVPLPCIWCKQSGPAACVSCNITVHPRGSCRWWCTSGLPQLLPSAPAELLSHLRAAAEQCQQGAGSSAVHKPALRLKHIRRWALAFIRRHGGTSVTALQQELCRREPSLADDAANRLVLSASRALCAEGHAYLERDTLCPALE</sequence>
<dbReference type="GO" id="GO:0016567">
    <property type="term" value="P:protein ubiquitination"/>
    <property type="evidence" value="ECO:0007669"/>
    <property type="project" value="TreeGrafter"/>
</dbReference>
<feature type="domain" description="RING-type" evidence="6">
    <location>
        <begin position="669"/>
        <end position="713"/>
    </location>
</feature>
<evidence type="ECO:0000256" key="1">
    <source>
        <dbReference type="ARBA" id="ARBA00022723"/>
    </source>
</evidence>
<feature type="region of interest" description="Disordered" evidence="5">
    <location>
        <begin position="472"/>
        <end position="491"/>
    </location>
</feature>
<evidence type="ECO:0000256" key="2">
    <source>
        <dbReference type="ARBA" id="ARBA00022771"/>
    </source>
</evidence>
<dbReference type="InterPro" id="IPR001841">
    <property type="entry name" value="Znf_RING"/>
</dbReference>
<keyword evidence="1" id="KW-0479">Metal-binding</keyword>
<dbReference type="GO" id="GO:0008270">
    <property type="term" value="F:zinc ion binding"/>
    <property type="evidence" value="ECO:0007669"/>
    <property type="project" value="UniProtKB-KW"/>
</dbReference>
<dbReference type="Proteomes" id="UP000604046">
    <property type="component" value="Unassembled WGS sequence"/>
</dbReference>
<dbReference type="Pfam" id="PF00078">
    <property type="entry name" value="RVT_1"/>
    <property type="match status" value="1"/>
</dbReference>
<keyword evidence="8" id="KW-1185">Reference proteome</keyword>
<keyword evidence="3" id="KW-0862">Zinc</keyword>
<evidence type="ECO:0000313" key="8">
    <source>
        <dbReference type="Proteomes" id="UP000604046"/>
    </source>
</evidence>
<dbReference type="EMBL" id="CAJNDS010002109">
    <property type="protein sequence ID" value="CAE7332222.1"/>
    <property type="molecule type" value="Genomic_DNA"/>
</dbReference>
<proteinExistence type="predicted"/>
<dbReference type="GO" id="GO:0061630">
    <property type="term" value="F:ubiquitin protein ligase activity"/>
    <property type="evidence" value="ECO:0007669"/>
    <property type="project" value="TreeGrafter"/>
</dbReference>
<dbReference type="Gene3D" id="3.30.40.10">
    <property type="entry name" value="Zinc/RING finger domain, C3HC4 (zinc finger)"/>
    <property type="match status" value="1"/>
</dbReference>
<gene>
    <name evidence="7" type="ORF">SNAT2548_LOCUS17378</name>
</gene>